<sequence>MASKKEFKKDVNFLTNEIVMRGMIHLEFFGEKNSDQIFEIMNSAVSSRNDYIARINDRLTGKNAKEIKSHFKSIYDDLLKSTHDLLEKIDGLDIQVK</sequence>
<dbReference type="Proteomes" id="UP000248079">
    <property type="component" value="Unassembled WGS sequence"/>
</dbReference>
<dbReference type="OrthoDB" id="1121857at2"/>
<keyword evidence="2" id="KW-1185">Reference proteome</keyword>
<gene>
    <name evidence="1" type="ORF">DF185_11735</name>
</gene>
<comment type="caution">
    <text evidence="1">The sequence shown here is derived from an EMBL/GenBank/DDBJ whole genome shotgun (WGS) entry which is preliminary data.</text>
</comment>
<dbReference type="EMBL" id="QFLI01000004">
    <property type="protein sequence ID" value="PXY01306.1"/>
    <property type="molecule type" value="Genomic_DNA"/>
</dbReference>
<accession>A0A2V3ZYA1</accession>
<proteinExistence type="predicted"/>
<evidence type="ECO:0000313" key="2">
    <source>
        <dbReference type="Proteomes" id="UP000248079"/>
    </source>
</evidence>
<dbReference type="AlphaFoldDB" id="A0A2V3ZYA1"/>
<dbReference type="RefSeq" id="WP_110360935.1">
    <property type="nucleotide sequence ID" value="NZ_QFLI01000004.1"/>
</dbReference>
<reference evidence="1 2" key="1">
    <citation type="submission" date="2018-05" db="EMBL/GenBank/DDBJ databases">
        <title>Marinifilum breve JC075T sp. nov., a marine bacterium isolated from Yongle Blue Hole in the South China Sea.</title>
        <authorList>
            <person name="Fu T."/>
        </authorList>
    </citation>
    <scope>NUCLEOTIDE SEQUENCE [LARGE SCALE GENOMIC DNA]</scope>
    <source>
        <strain evidence="1 2">JC075</strain>
    </source>
</reference>
<name>A0A2V3ZYA1_9BACT</name>
<organism evidence="1 2">
    <name type="scientific">Marinifilum breve</name>
    <dbReference type="NCBI Taxonomy" id="2184082"/>
    <lineage>
        <taxon>Bacteria</taxon>
        <taxon>Pseudomonadati</taxon>
        <taxon>Bacteroidota</taxon>
        <taxon>Bacteroidia</taxon>
        <taxon>Marinilabiliales</taxon>
        <taxon>Marinifilaceae</taxon>
    </lineage>
</organism>
<protein>
    <submittedName>
        <fullName evidence="1">Uncharacterized protein</fullName>
    </submittedName>
</protein>
<evidence type="ECO:0000313" key="1">
    <source>
        <dbReference type="EMBL" id="PXY01306.1"/>
    </source>
</evidence>